<accession>A0A2A2LNI1</accession>
<dbReference type="AlphaFoldDB" id="A0A2A2LNI1"/>
<comment type="caution">
    <text evidence="1">The sequence shown here is derived from an EMBL/GenBank/DDBJ whole genome shotgun (WGS) entry which is preliminary data.</text>
</comment>
<sequence length="348" mass="41098">MAYKLGEEINSSFRPEDKVMMQQIFSIMLNRTLPYEAKQKSIFDLAKQLNPGIVDMDKLESNIKHWYYLLEFFDRKIYPKARPRVRKFYDDFKQFIKSFFSIVSKSEEEQGLLIESLFEGMNENEWKEFSHSLDILIKMIIKLILFLCYAIAFVLVKPGASSEYKATVSKFKSETIFNTNDLKRRYDDEGLARLQKVFRIMLGQNSTTKEKLDQLLTISTEPDVSKEKLDKIESTIKIVEDIMGYIRKEVIPNAKPRIKKFYIDLEDMYMNLYAFLAKSEEEQGKYLDTLMDGMTDEDFVEVHDEVKKFSEKVKEIMKKKGITDFDGIPEIWRIFENLAKHQKFPSYA</sequence>
<protein>
    <submittedName>
        <fullName evidence="1">Uncharacterized protein</fullName>
    </submittedName>
</protein>
<gene>
    <name evidence="1" type="ORF">WR25_26950</name>
</gene>
<keyword evidence="2" id="KW-1185">Reference proteome</keyword>
<organism evidence="1 2">
    <name type="scientific">Diploscapter pachys</name>
    <dbReference type="NCBI Taxonomy" id="2018661"/>
    <lineage>
        <taxon>Eukaryota</taxon>
        <taxon>Metazoa</taxon>
        <taxon>Ecdysozoa</taxon>
        <taxon>Nematoda</taxon>
        <taxon>Chromadorea</taxon>
        <taxon>Rhabditida</taxon>
        <taxon>Rhabditina</taxon>
        <taxon>Rhabditomorpha</taxon>
        <taxon>Rhabditoidea</taxon>
        <taxon>Rhabditidae</taxon>
        <taxon>Diploscapter</taxon>
    </lineage>
</organism>
<dbReference type="Proteomes" id="UP000218231">
    <property type="component" value="Unassembled WGS sequence"/>
</dbReference>
<evidence type="ECO:0000313" key="1">
    <source>
        <dbReference type="EMBL" id="PAV87791.1"/>
    </source>
</evidence>
<evidence type="ECO:0000313" key="2">
    <source>
        <dbReference type="Proteomes" id="UP000218231"/>
    </source>
</evidence>
<name>A0A2A2LNI1_9BILA</name>
<dbReference type="EMBL" id="LIAE01006550">
    <property type="protein sequence ID" value="PAV87791.1"/>
    <property type="molecule type" value="Genomic_DNA"/>
</dbReference>
<reference evidence="1 2" key="1">
    <citation type="journal article" date="2017" name="Curr. Biol.">
        <title>Genome architecture and evolution of a unichromosomal asexual nematode.</title>
        <authorList>
            <person name="Fradin H."/>
            <person name="Zegar C."/>
            <person name="Gutwein M."/>
            <person name="Lucas J."/>
            <person name="Kovtun M."/>
            <person name="Corcoran D."/>
            <person name="Baugh L.R."/>
            <person name="Kiontke K."/>
            <person name="Gunsalus K."/>
            <person name="Fitch D.H."/>
            <person name="Piano F."/>
        </authorList>
    </citation>
    <scope>NUCLEOTIDE SEQUENCE [LARGE SCALE GENOMIC DNA]</scope>
    <source>
        <strain evidence="1">PF1309</strain>
    </source>
</reference>
<proteinExistence type="predicted"/>